<name>A0A1L5F4F6_CLOKL</name>
<dbReference type="Gene3D" id="3.40.50.1980">
    <property type="entry name" value="Nitrogenase molybdenum iron protein domain"/>
    <property type="match status" value="3"/>
</dbReference>
<dbReference type="EMBL" id="CP018335">
    <property type="protein sequence ID" value="APM37857.1"/>
    <property type="molecule type" value="Genomic_DNA"/>
</dbReference>
<dbReference type="AlphaFoldDB" id="A0A1L5F4F6"/>
<sequence>MSKFVDRPRYSCALGGALSTLRAISRAIPIIHAASGCGYNLHNATNAGSAYLGGGYCGATSLPSTNVTERDIVFGGEKRLKEQIKSTLEIMDGDIYVVVTGCMVEMIGDDIEAVVKDFTGTEKPVIAVPTPSFKGNSYYGYDLLLQGLVKQYVEPKEKKTEKQVNILGIVPGQDIFWKGNLKEIKRILGLIGIKANTLFGEGEDIEDIKNSANAGLNIVLSKVFGKETAEEYKEAHNIPYITAQIPIGYIQTEKFIRKIGRYFDIQESIIDKALEKERNIYYDYFERFLDIYTDADLQRYALVVGDSNYAPSLSRFVSDELGWLPELAVITDLLSENEKDKVEEQFKGFESGLKTTVKFDTDTSSIKRYLREVWEPNKNQRYYEAMAPLVVIGSIFEKELAASINVPLVTVSFPITNRIVLNRSYVGFNGGLTLTEDILSSLITGR</sequence>
<dbReference type="OrthoDB" id="9802175at2"/>
<gene>
    <name evidence="2" type="ORF">BS101_03445</name>
</gene>
<reference evidence="2 3" key="1">
    <citation type="submission" date="2016-12" db="EMBL/GenBank/DDBJ databases">
        <title>Complete genome sequence of Clostridium kluyveri JZZ isolated from the pit mud of a Chinese flavor liquor-making factory.</title>
        <authorList>
            <person name="Wang Y."/>
        </authorList>
    </citation>
    <scope>NUCLEOTIDE SEQUENCE [LARGE SCALE GENOMIC DNA]</scope>
    <source>
        <strain evidence="2 3">JZZ</strain>
    </source>
</reference>
<dbReference type="PANTHER" id="PTHR33712">
    <property type="entry name" value="LIGHT-INDEPENDENT PROTOCHLOROPHYLLIDE REDUCTASE SUBUNIT B"/>
    <property type="match status" value="1"/>
</dbReference>
<dbReference type="InterPro" id="IPR050152">
    <property type="entry name" value="ChlB/BchB/BchZ"/>
</dbReference>
<dbReference type="SUPFAM" id="SSF53807">
    <property type="entry name" value="Helical backbone' metal receptor"/>
    <property type="match status" value="1"/>
</dbReference>
<accession>A0A1L5F4F6</accession>
<evidence type="ECO:0000313" key="3">
    <source>
        <dbReference type="Proteomes" id="UP000184604"/>
    </source>
</evidence>
<proteinExistence type="predicted"/>
<dbReference type="Pfam" id="PF00148">
    <property type="entry name" value="Oxidored_nitro"/>
    <property type="match status" value="1"/>
</dbReference>
<feature type="domain" description="Nitrogenase/oxidoreductase component 1" evidence="1">
    <location>
        <begin position="12"/>
        <end position="442"/>
    </location>
</feature>
<evidence type="ECO:0000313" key="2">
    <source>
        <dbReference type="EMBL" id="APM37857.1"/>
    </source>
</evidence>
<dbReference type="InterPro" id="IPR000510">
    <property type="entry name" value="Nase/OxRdtase_comp1"/>
</dbReference>
<protein>
    <recommendedName>
        <fullName evidence="1">Nitrogenase/oxidoreductase component 1 domain-containing protein</fullName>
    </recommendedName>
</protein>
<dbReference type="Proteomes" id="UP000184604">
    <property type="component" value="Chromosome"/>
</dbReference>
<evidence type="ECO:0000259" key="1">
    <source>
        <dbReference type="Pfam" id="PF00148"/>
    </source>
</evidence>
<organism evidence="2 3">
    <name type="scientific">Clostridium kluyveri</name>
    <dbReference type="NCBI Taxonomy" id="1534"/>
    <lineage>
        <taxon>Bacteria</taxon>
        <taxon>Bacillati</taxon>
        <taxon>Bacillota</taxon>
        <taxon>Clostridia</taxon>
        <taxon>Eubacteriales</taxon>
        <taxon>Clostridiaceae</taxon>
        <taxon>Clostridium</taxon>
    </lineage>
</organism>
<dbReference type="RefSeq" id="WP_073537546.1">
    <property type="nucleotide sequence ID" value="NZ_CP018335.1"/>
</dbReference>
<dbReference type="PANTHER" id="PTHR33712:SF7">
    <property type="entry name" value="LIGHT-INDEPENDENT PROTOCHLOROPHYLLIDE REDUCTASE SUBUNIT B"/>
    <property type="match status" value="1"/>
</dbReference>
<dbReference type="GO" id="GO:0016491">
    <property type="term" value="F:oxidoreductase activity"/>
    <property type="evidence" value="ECO:0007669"/>
    <property type="project" value="InterPro"/>
</dbReference>